<keyword evidence="6" id="KW-0378">Hydrolase</keyword>
<dbReference type="InterPro" id="IPR010624">
    <property type="entry name" value="KaiC_dom"/>
</dbReference>
<evidence type="ECO:0000256" key="4">
    <source>
        <dbReference type="ARBA" id="ARBA00022737"/>
    </source>
</evidence>
<accession>A0A2T4J2K7</accession>
<sequence length="520" mass="56961">MQPTDVEPSKVPAVISFSILRLGITVDRDDASAIASGVDGLDYILRGGYAKNRSHLIEGKPGSGKTTLGLQFLIEGAKNGESCLYITLSESKRELLSVADRHGWDLQGVQILELVPPELSLDPAQLQTLVHSSELELGETVQSALAEIDRIKPDRVVFDSLSEIRLLSQGSLRYRRQVLALKSFFMLNNVTVLMLDDLTAEQDDLNLHSISHGVIRMEQLSPIYGGERRRLRVIKMRGVQIRGGFHDFVIRPGGVAAFPRLVAAEHEMAEHGLSAKSNNQIDTLLGGGLERGTSTLLMGPSGVGKSTIACTYCYAALTRSERVLVLLFDETKRIFLARAAGLGMDLEPFAYNGMLMLEPVNPAELSPGELSSRIQAAVEGSNARIVVIDSLTGYLNAMSEEQHLVLQMHEILTYLNQKGAVTILLLANHGLYGQMAAPVDMTYLCDSIMLLRFFENAGRLRRAISVVKKRVGPHEETIREFRIGVTGVTVGEPLEQFRGILMGSPEFEGKQGDLLKDKAS</sequence>
<dbReference type="EMBL" id="PZJX01000004">
    <property type="protein sequence ID" value="PTE12139.1"/>
    <property type="molecule type" value="Genomic_DNA"/>
</dbReference>
<reference evidence="8 9" key="1">
    <citation type="submission" date="2018-03" db="EMBL/GenBank/DDBJ databases">
        <title>Genome sequence of the symbiotic type strain Mesorhizobium helmanticense CSLC115NT isolated from Lotus corniculatus nodules.</title>
        <authorList>
            <person name="Sannazzaro A.I."/>
            <person name="Torres Tejerizo G.A."/>
            <person name="Dip D."/>
            <person name="Caballero M."/>
            <person name="Pistorio M."/>
            <person name="Estrella M.J."/>
        </authorList>
    </citation>
    <scope>NUCLEOTIDE SEQUENCE [LARGE SCALE GENOMIC DNA]</scope>
    <source>
        <strain evidence="8 9">CSLC115N</strain>
    </source>
</reference>
<feature type="domain" description="KaiC" evidence="7">
    <location>
        <begin position="272"/>
        <end position="504"/>
    </location>
</feature>
<evidence type="ECO:0000313" key="9">
    <source>
        <dbReference type="Proteomes" id="UP000240259"/>
    </source>
</evidence>
<gene>
    <name evidence="8" type="ORF">C9427_02195</name>
</gene>
<dbReference type="PIRSF" id="PIRSF039117">
    <property type="entry name" value="KaiC"/>
    <property type="match status" value="1"/>
</dbReference>
<dbReference type="SMART" id="SM00382">
    <property type="entry name" value="AAA"/>
    <property type="match status" value="2"/>
</dbReference>
<dbReference type="GO" id="GO:0004674">
    <property type="term" value="F:protein serine/threonine kinase activity"/>
    <property type="evidence" value="ECO:0007669"/>
    <property type="project" value="UniProtKB-EC"/>
</dbReference>
<dbReference type="Gene3D" id="3.40.50.300">
    <property type="entry name" value="P-loop containing nucleotide triphosphate hydrolases"/>
    <property type="match status" value="2"/>
</dbReference>
<protein>
    <recommendedName>
        <fullName evidence="1">non-specific serine/threonine protein kinase</fullName>
        <ecNumber evidence="1">2.7.11.1</ecNumber>
    </recommendedName>
</protein>
<dbReference type="SUPFAM" id="SSF52540">
    <property type="entry name" value="P-loop containing nucleoside triphosphate hydrolases"/>
    <property type="match status" value="2"/>
</dbReference>
<dbReference type="Pfam" id="PF06745">
    <property type="entry name" value="ATPase"/>
    <property type="match status" value="2"/>
</dbReference>
<dbReference type="PROSITE" id="PS51146">
    <property type="entry name" value="KAIC"/>
    <property type="match status" value="2"/>
</dbReference>
<dbReference type="CDD" id="cd19488">
    <property type="entry name" value="KaiC-like_N"/>
    <property type="match status" value="1"/>
</dbReference>
<dbReference type="PRINTS" id="PR01874">
    <property type="entry name" value="DNAREPAIRADA"/>
</dbReference>
<dbReference type="InterPro" id="IPR030665">
    <property type="entry name" value="KaiC"/>
</dbReference>
<comment type="caution">
    <text evidence="8">The sequence shown here is derived from an EMBL/GenBank/DDBJ whole genome shotgun (WGS) entry which is preliminary data.</text>
</comment>
<evidence type="ECO:0000256" key="1">
    <source>
        <dbReference type="ARBA" id="ARBA00012513"/>
    </source>
</evidence>
<dbReference type="GO" id="GO:0016787">
    <property type="term" value="F:hydrolase activity"/>
    <property type="evidence" value="ECO:0007669"/>
    <property type="project" value="UniProtKB-KW"/>
</dbReference>
<dbReference type="EC" id="2.7.11.1" evidence="1"/>
<dbReference type="Proteomes" id="UP000240259">
    <property type="component" value="Unassembled WGS sequence"/>
</dbReference>
<evidence type="ECO:0000256" key="3">
    <source>
        <dbReference type="ARBA" id="ARBA00022679"/>
    </source>
</evidence>
<evidence type="ECO:0000313" key="8">
    <source>
        <dbReference type="EMBL" id="PTE12139.1"/>
    </source>
</evidence>
<proteinExistence type="predicted"/>
<dbReference type="AlphaFoldDB" id="A0A2T4J2K7"/>
<dbReference type="PANTHER" id="PTHR42926:SF1">
    <property type="entry name" value="CIRCADIAN CLOCK OSCILLATOR PROTEIN KAIC 1"/>
    <property type="match status" value="1"/>
</dbReference>
<evidence type="ECO:0000259" key="7">
    <source>
        <dbReference type="PROSITE" id="PS51146"/>
    </source>
</evidence>
<keyword evidence="9" id="KW-1185">Reference proteome</keyword>
<evidence type="ECO:0000256" key="2">
    <source>
        <dbReference type="ARBA" id="ARBA00022553"/>
    </source>
</evidence>
<evidence type="ECO:0000256" key="6">
    <source>
        <dbReference type="ARBA" id="ARBA00022801"/>
    </source>
</evidence>
<dbReference type="InterPro" id="IPR051347">
    <property type="entry name" value="Circadian_clock_KaiC-rel"/>
</dbReference>
<keyword evidence="4" id="KW-0677">Repeat</keyword>
<name>A0A2T4J2K7_9HYPH</name>
<dbReference type="GO" id="GO:0005524">
    <property type="term" value="F:ATP binding"/>
    <property type="evidence" value="ECO:0007669"/>
    <property type="project" value="InterPro"/>
</dbReference>
<dbReference type="InterPro" id="IPR027417">
    <property type="entry name" value="P-loop_NTPase"/>
</dbReference>
<organism evidence="8 9">
    <name type="scientific">Mesorhizobium helmanticense</name>
    <dbReference type="NCBI Taxonomy" id="1776423"/>
    <lineage>
        <taxon>Bacteria</taxon>
        <taxon>Pseudomonadati</taxon>
        <taxon>Pseudomonadota</taxon>
        <taxon>Alphaproteobacteria</taxon>
        <taxon>Hyphomicrobiales</taxon>
        <taxon>Phyllobacteriaceae</taxon>
        <taxon>Mesorhizobium</taxon>
    </lineage>
</organism>
<keyword evidence="2" id="KW-0597">Phosphoprotein</keyword>
<evidence type="ECO:0000256" key="5">
    <source>
        <dbReference type="ARBA" id="ARBA00022777"/>
    </source>
</evidence>
<dbReference type="InterPro" id="IPR014774">
    <property type="entry name" value="KaiC-like_dom"/>
</dbReference>
<dbReference type="InterPro" id="IPR003593">
    <property type="entry name" value="AAA+_ATPase"/>
</dbReference>
<dbReference type="OrthoDB" id="9787927at2"/>
<keyword evidence="3" id="KW-0808">Transferase</keyword>
<feature type="domain" description="KaiC" evidence="7">
    <location>
        <begin position="32"/>
        <end position="271"/>
    </location>
</feature>
<keyword evidence="5" id="KW-0418">Kinase</keyword>
<dbReference type="PANTHER" id="PTHR42926">
    <property type="match status" value="1"/>
</dbReference>